<proteinExistence type="predicted"/>
<feature type="region of interest" description="Disordered" evidence="1">
    <location>
        <begin position="1"/>
        <end position="33"/>
    </location>
</feature>
<organism evidence="2">
    <name type="scientific">Gallibacterium anatis</name>
    <dbReference type="NCBI Taxonomy" id="750"/>
    <lineage>
        <taxon>Bacteria</taxon>
        <taxon>Pseudomonadati</taxon>
        <taxon>Pseudomonadota</taxon>
        <taxon>Gammaproteobacteria</taxon>
        <taxon>Pasteurellales</taxon>
        <taxon>Pasteurellaceae</taxon>
        <taxon>Gallibacterium</taxon>
    </lineage>
</organism>
<gene>
    <name evidence="2" type="ORF">INT80_03200</name>
</gene>
<protein>
    <submittedName>
        <fullName evidence="2">Uncharacterized protein</fullName>
    </submittedName>
</protein>
<dbReference type="EMBL" id="JADION010000006">
    <property type="protein sequence ID" value="MBF4102311.1"/>
    <property type="molecule type" value="Genomic_DNA"/>
</dbReference>
<name>A0A930UTA5_9PAST</name>
<reference evidence="2" key="1">
    <citation type="submission" date="2020-11" db="EMBL/GenBank/DDBJ databases">
        <title>Gallibacterium anatis 1637, full genome, WGS.</title>
        <authorList>
            <person name="Laishevtcev A.I."/>
            <person name="Yakimova E.A."/>
            <person name="Petkovich D."/>
            <person name="Stepanova T.V."/>
            <person name="Kalendr R.S."/>
            <person name="Rubalsky E.O."/>
            <person name="Zulkarneev E.R."/>
            <person name="Aleshkin A.V."/>
        </authorList>
    </citation>
    <scope>NUCLEOTIDE SEQUENCE</scope>
    <source>
        <strain evidence="2">1637</strain>
    </source>
</reference>
<sequence>MAMGGSAHVGTRDTSFDNSMAIGSHTNGKQAMP</sequence>
<accession>A0A930UTA5</accession>
<dbReference type="AlphaFoldDB" id="A0A930UTA5"/>
<evidence type="ECO:0000313" key="2">
    <source>
        <dbReference type="EMBL" id="MBF4102311.1"/>
    </source>
</evidence>
<evidence type="ECO:0000256" key="1">
    <source>
        <dbReference type="SAM" id="MobiDB-lite"/>
    </source>
</evidence>
<comment type="caution">
    <text evidence="2">The sequence shown here is derived from an EMBL/GenBank/DDBJ whole genome shotgun (WGS) entry which is preliminary data.</text>
</comment>
<feature type="compositionally biased region" description="Polar residues" evidence="1">
    <location>
        <begin position="24"/>
        <end position="33"/>
    </location>
</feature>